<feature type="transmembrane region" description="Helical" evidence="1">
    <location>
        <begin position="306"/>
        <end position="328"/>
    </location>
</feature>
<keyword evidence="1" id="KW-0472">Membrane</keyword>
<name>A0ABZ0ZVS2_9ACTN</name>
<reference evidence="3" key="1">
    <citation type="submission" date="2023-12" db="EMBL/GenBank/DDBJ databases">
        <title>Novel species in genus Nocardioides.</title>
        <authorList>
            <person name="Zhou H."/>
        </authorList>
    </citation>
    <scope>NUCLEOTIDE SEQUENCE [LARGE SCALE GENOMIC DNA]</scope>
    <source>
        <strain evidence="3">HM61</strain>
    </source>
</reference>
<feature type="transmembrane region" description="Helical" evidence="1">
    <location>
        <begin position="171"/>
        <end position="193"/>
    </location>
</feature>
<feature type="transmembrane region" description="Helical" evidence="1">
    <location>
        <begin position="368"/>
        <end position="388"/>
    </location>
</feature>
<dbReference type="PANTHER" id="PTHR37309:SF1">
    <property type="entry name" value="SLR0284 PROTEIN"/>
    <property type="match status" value="1"/>
</dbReference>
<feature type="transmembrane region" description="Helical" evidence="1">
    <location>
        <begin position="40"/>
        <end position="62"/>
    </location>
</feature>
<dbReference type="RefSeq" id="WP_322938252.1">
    <property type="nucleotide sequence ID" value="NZ_CP141059.1"/>
</dbReference>
<dbReference type="EMBL" id="CP141059">
    <property type="protein sequence ID" value="WQQ28024.1"/>
    <property type="molecule type" value="Genomic_DNA"/>
</dbReference>
<keyword evidence="1" id="KW-0812">Transmembrane</keyword>
<dbReference type="PANTHER" id="PTHR37309">
    <property type="entry name" value="SLR0284 PROTEIN"/>
    <property type="match status" value="1"/>
</dbReference>
<feature type="transmembrane region" description="Helical" evidence="1">
    <location>
        <begin position="202"/>
        <end position="223"/>
    </location>
</feature>
<organism evidence="2 3">
    <name type="scientific">Nocardioides bizhenqiangii</name>
    <dbReference type="NCBI Taxonomy" id="3095076"/>
    <lineage>
        <taxon>Bacteria</taxon>
        <taxon>Bacillati</taxon>
        <taxon>Actinomycetota</taxon>
        <taxon>Actinomycetes</taxon>
        <taxon>Propionibacteriales</taxon>
        <taxon>Nocardioidaceae</taxon>
        <taxon>Nocardioides</taxon>
    </lineage>
</organism>
<proteinExistence type="predicted"/>
<feature type="transmembrane region" description="Helical" evidence="1">
    <location>
        <begin position="235"/>
        <end position="258"/>
    </location>
</feature>
<accession>A0ABZ0ZVS2</accession>
<dbReference type="Pfam" id="PF04020">
    <property type="entry name" value="Phage_holin_4_2"/>
    <property type="match status" value="1"/>
</dbReference>
<evidence type="ECO:0000313" key="2">
    <source>
        <dbReference type="EMBL" id="WQQ28024.1"/>
    </source>
</evidence>
<dbReference type="InterPro" id="IPR007165">
    <property type="entry name" value="Phage_holin_4_2"/>
</dbReference>
<sequence length="426" mass="45210">MPWLPSERSDDVMALSQRVRNSFLGQCVLRFVMIEGFDRCIVLSAQAFTALIPLFIVVAGAAPAGQEDAIGESIIDRFALTGESAEAVTQLFTTPPDASSGVTVFSALLLLYAGVAFTRRLQRMYRAGWGLEKSGIRSTVFATLGLAALVAELVVAFVIRDIASRFPLNWLWTIPVSCATGLVLWTSIPYLLLDRRVHWRRLLVAGGASAVAMTAFAIATPVYMPGIMTRSTEEFGLFGITITLIGWLLAAAFVLVACTAVGAEFDASNVGWVRQVKARLGLHADEVVQVGTSADRRGLTSDDLAALIRMLTNWAIMMAAVWIATAVIPGIDVSGGLGTYLAISLTFGLVNAVLGPVLYWLAGSQSWIRLGGSSLLVNGILFAVTAGVTPQLNIAGFGTAVLGALAVTVAVTLLELVVRPIPPAQD</sequence>
<feature type="transmembrane region" description="Helical" evidence="1">
    <location>
        <begin position="394"/>
        <end position="418"/>
    </location>
</feature>
<feature type="transmembrane region" description="Helical" evidence="1">
    <location>
        <begin position="340"/>
        <end position="361"/>
    </location>
</feature>
<keyword evidence="1" id="KW-1133">Transmembrane helix</keyword>
<gene>
    <name evidence="2" type="ORF">SHK19_07270</name>
</gene>
<dbReference type="Proteomes" id="UP001327225">
    <property type="component" value="Chromosome"/>
</dbReference>
<protein>
    <submittedName>
        <fullName evidence="2">YhjD/YihY/BrkB family envelope integrity protein</fullName>
    </submittedName>
</protein>
<evidence type="ECO:0000256" key="1">
    <source>
        <dbReference type="SAM" id="Phobius"/>
    </source>
</evidence>
<evidence type="ECO:0000313" key="3">
    <source>
        <dbReference type="Proteomes" id="UP001327225"/>
    </source>
</evidence>
<feature type="transmembrane region" description="Helical" evidence="1">
    <location>
        <begin position="98"/>
        <end position="118"/>
    </location>
</feature>
<keyword evidence="3" id="KW-1185">Reference proteome</keyword>
<feature type="transmembrane region" description="Helical" evidence="1">
    <location>
        <begin position="139"/>
        <end position="159"/>
    </location>
</feature>